<dbReference type="InterPro" id="IPR012340">
    <property type="entry name" value="NA-bd_OB-fold"/>
</dbReference>
<dbReference type="Gene3D" id="2.40.50.140">
    <property type="entry name" value="Nucleic acid-binding proteins"/>
    <property type="match status" value="1"/>
</dbReference>
<comment type="subcellular location">
    <subcellularLocation>
        <location evidence="1">Nucleus</location>
    </subcellularLocation>
</comment>
<keyword evidence="10" id="KW-1185">Reference proteome</keyword>
<dbReference type="GO" id="GO:0006384">
    <property type="term" value="P:transcription initiation at RNA polymerase III promoter"/>
    <property type="evidence" value="ECO:0007669"/>
    <property type="project" value="TreeGrafter"/>
</dbReference>
<evidence type="ECO:0000256" key="2">
    <source>
        <dbReference type="ARBA" id="ARBA00009307"/>
    </source>
</evidence>
<dbReference type="Pfam" id="PF03876">
    <property type="entry name" value="SHS2_Rpb7-N"/>
    <property type="match status" value="1"/>
</dbReference>
<protein>
    <submittedName>
        <fullName evidence="9">Unnamed protein product</fullName>
    </submittedName>
</protein>
<comment type="caution">
    <text evidence="9">The sequence shown here is derived from an EMBL/GenBank/DDBJ whole genome shotgun (WGS) entry which is preliminary data.</text>
</comment>
<evidence type="ECO:0000256" key="4">
    <source>
        <dbReference type="ARBA" id="ARBA00023163"/>
    </source>
</evidence>
<evidence type="ECO:0000256" key="5">
    <source>
        <dbReference type="ARBA" id="ARBA00023242"/>
    </source>
</evidence>
<name>A0A9W6TMH3_9STRA</name>
<comment type="similarity">
    <text evidence="2">Belongs to the eukaryotic RPB7/RPC8 RNA polymerase subunit family.</text>
</comment>
<dbReference type="InterPro" id="IPR005576">
    <property type="entry name" value="Rpb7-like_N"/>
</dbReference>
<evidence type="ECO:0000256" key="3">
    <source>
        <dbReference type="ARBA" id="ARBA00022478"/>
    </source>
</evidence>
<dbReference type="FunFam" id="3.30.1490.120:FF:000002">
    <property type="entry name" value="DNA-directed RNA polymerase III subunit RPC8"/>
    <property type="match status" value="1"/>
</dbReference>
<dbReference type="InterPro" id="IPR036898">
    <property type="entry name" value="RNA_pol_Rpb7-like_N_sf"/>
</dbReference>
<dbReference type="Pfam" id="PF08292">
    <property type="entry name" value="RNA_pol_Rbc25"/>
    <property type="match status" value="1"/>
</dbReference>
<evidence type="ECO:0000313" key="10">
    <source>
        <dbReference type="Proteomes" id="UP001165083"/>
    </source>
</evidence>
<dbReference type="PANTHER" id="PTHR12709:SF1">
    <property type="entry name" value="DNA-DIRECTED RNA POLYMERASE III SUBUNIT RPC8"/>
    <property type="match status" value="1"/>
</dbReference>
<reference evidence="9" key="1">
    <citation type="submission" date="2023-04" db="EMBL/GenBank/DDBJ databases">
        <title>Phytophthora lilii NBRC 32176.</title>
        <authorList>
            <person name="Ichikawa N."/>
            <person name="Sato H."/>
            <person name="Tonouchi N."/>
        </authorList>
    </citation>
    <scope>NUCLEOTIDE SEQUENCE</scope>
    <source>
        <strain evidence="9">NBRC 32176</strain>
    </source>
</reference>
<dbReference type="PANTHER" id="PTHR12709">
    <property type="entry name" value="DNA-DIRECTED RNA POLYMERASE II, III"/>
    <property type="match status" value="1"/>
</dbReference>
<dbReference type="InterPro" id="IPR013238">
    <property type="entry name" value="RNA_pol_III_Rbc25"/>
</dbReference>
<evidence type="ECO:0000313" key="9">
    <source>
        <dbReference type="EMBL" id="GMF16067.1"/>
    </source>
</evidence>
<accession>A0A9W6TMH3</accession>
<dbReference type="GO" id="GO:0005666">
    <property type="term" value="C:RNA polymerase III complex"/>
    <property type="evidence" value="ECO:0007669"/>
    <property type="project" value="TreeGrafter"/>
</dbReference>
<evidence type="ECO:0000259" key="8">
    <source>
        <dbReference type="Pfam" id="PF08292"/>
    </source>
</evidence>
<feature type="domain" description="RNA polymerase Rpb7-like N-terminal" evidence="7">
    <location>
        <begin position="8"/>
        <end position="64"/>
    </location>
</feature>
<dbReference type="EMBL" id="BSXW01000239">
    <property type="protein sequence ID" value="GMF16067.1"/>
    <property type="molecule type" value="Genomic_DNA"/>
</dbReference>
<proteinExistence type="inferred from homology"/>
<dbReference type="AlphaFoldDB" id="A0A9W6TMH3"/>
<evidence type="ECO:0000256" key="1">
    <source>
        <dbReference type="ARBA" id="ARBA00004123"/>
    </source>
</evidence>
<dbReference type="Proteomes" id="UP001165083">
    <property type="component" value="Unassembled WGS sequence"/>
</dbReference>
<dbReference type="CDD" id="cd04330">
    <property type="entry name" value="RNAP_III_Rpc25_N"/>
    <property type="match status" value="1"/>
</dbReference>
<organism evidence="9 10">
    <name type="scientific">Phytophthora lilii</name>
    <dbReference type="NCBI Taxonomy" id="2077276"/>
    <lineage>
        <taxon>Eukaryota</taxon>
        <taxon>Sar</taxon>
        <taxon>Stramenopiles</taxon>
        <taxon>Oomycota</taxon>
        <taxon>Peronosporomycetes</taxon>
        <taxon>Peronosporales</taxon>
        <taxon>Peronosporaceae</taxon>
        <taxon>Phytophthora</taxon>
    </lineage>
</organism>
<feature type="domain" description="RNA polymerase III subunit Rpc25" evidence="8">
    <location>
        <begin position="83"/>
        <end position="171"/>
    </location>
</feature>
<feature type="compositionally biased region" description="Basic residues" evidence="6">
    <location>
        <begin position="192"/>
        <end position="204"/>
    </location>
</feature>
<dbReference type="OrthoDB" id="10256606at2759"/>
<keyword evidence="3" id="KW-0240">DNA-directed RNA polymerase</keyword>
<keyword evidence="4" id="KW-0804">Transcription</keyword>
<dbReference type="InterPro" id="IPR045113">
    <property type="entry name" value="Rpb7-like"/>
</dbReference>
<keyword evidence="5" id="KW-0539">Nucleus</keyword>
<gene>
    <name evidence="9" type="ORF">Plil01_000564600</name>
</gene>
<evidence type="ECO:0000256" key="6">
    <source>
        <dbReference type="SAM" id="MobiDB-lite"/>
    </source>
</evidence>
<dbReference type="SUPFAM" id="SSF50249">
    <property type="entry name" value="Nucleic acid-binding proteins"/>
    <property type="match status" value="1"/>
</dbReference>
<dbReference type="SUPFAM" id="SSF88798">
    <property type="entry name" value="N-terminal, heterodimerisation domain of RBP7 (RpoE)"/>
    <property type="match status" value="1"/>
</dbReference>
<evidence type="ECO:0000259" key="7">
    <source>
        <dbReference type="Pfam" id="PF03876"/>
    </source>
</evidence>
<dbReference type="Gene3D" id="3.30.1490.120">
    <property type="entry name" value="RNA polymerase Rpb7-like, N-terminal domain"/>
    <property type="match status" value="1"/>
</dbReference>
<sequence length="282" mass="31701">MFVLTRLSDVIPVAPELFDADYTQVLVEEIDRKYANKVIADVGLCLTLYDFVSIGDAFVHPADGTSHSQVEFRLVVFRPFVGEVLKGRIVSCTEEHIRVSMDFVQDIIIPSYALQTPSYFDAAERLWVWKYSEGQEKFYMDLHEEIRFRVTNINFTRVTKTAKGAAAAKTTSPTETVELTPCVTLLQASKPPRPRLRTRPRRRSAPAICGSHSRADGPPASTCRTTTPRRRPYTSWWVPSCLVSTVAPASRLTCLCCVCGFCWCFQGTIDEDGLGLSSWWTS</sequence>
<feature type="region of interest" description="Disordered" evidence="6">
    <location>
        <begin position="191"/>
        <end position="227"/>
    </location>
</feature>